<dbReference type="GO" id="GO:0005975">
    <property type="term" value="P:carbohydrate metabolic process"/>
    <property type="evidence" value="ECO:0007669"/>
    <property type="project" value="InterPro"/>
</dbReference>
<sequence>MASRGVSRVKAGYWFCGPNFLIRPPTDLPIELFTHLYAGFAEVNSDGSVTIPSSYSDRFQDFTRTVRERSNRRVKTLLSIGGEGYDISPVAMDLNKRAKFIQTSISVARSFGFDGLDLCSLYPTPTPTPSPQNVLPQPCPPIGQIIVLPQSCPQIGQINVCPQQYPQPLQCSSLDILLGEWNQAVRNEAEGDRLLLTAAVFHHPVIPGKDGCNNFWYPCKAISDNLNWINVLAINFYTPSNSPTLTGPVHAWSNHTDRNRCGRSGIEEWIKNGVPAKKLVLALPFSGYEWNLTNQNDENGLFAEAYPAHKDYKNIHAFVSKRNTEYTTNHVGSYVATYSQNERSWVGYDDERCITRKVSEAIGEKHINLRGCFAWHVGADDETWTLSNAAFGKDANWPAGDL</sequence>
<name>A0A8T1NEF9_CARIL</name>
<dbReference type="GO" id="GO:0008061">
    <property type="term" value="F:chitin binding"/>
    <property type="evidence" value="ECO:0007669"/>
    <property type="project" value="InterPro"/>
</dbReference>
<organism evidence="2 4">
    <name type="scientific">Carya illinoinensis</name>
    <name type="common">Pecan</name>
    <dbReference type="NCBI Taxonomy" id="32201"/>
    <lineage>
        <taxon>Eukaryota</taxon>
        <taxon>Viridiplantae</taxon>
        <taxon>Streptophyta</taxon>
        <taxon>Embryophyta</taxon>
        <taxon>Tracheophyta</taxon>
        <taxon>Spermatophyta</taxon>
        <taxon>Magnoliopsida</taxon>
        <taxon>eudicotyledons</taxon>
        <taxon>Gunneridae</taxon>
        <taxon>Pentapetalae</taxon>
        <taxon>rosids</taxon>
        <taxon>fabids</taxon>
        <taxon>Fagales</taxon>
        <taxon>Juglandaceae</taxon>
        <taxon>Carya</taxon>
    </lineage>
</organism>
<dbReference type="SMART" id="SM00636">
    <property type="entry name" value="Glyco_18"/>
    <property type="match status" value="1"/>
</dbReference>
<dbReference type="EMBL" id="CM031839">
    <property type="protein sequence ID" value="KAG6676600.1"/>
    <property type="molecule type" value="Genomic_DNA"/>
</dbReference>
<dbReference type="GO" id="GO:0004568">
    <property type="term" value="F:chitinase activity"/>
    <property type="evidence" value="ECO:0007669"/>
    <property type="project" value="TreeGrafter"/>
</dbReference>
<proteinExistence type="predicted"/>
<protein>
    <recommendedName>
        <fullName evidence="1">GH18 domain-containing protein</fullName>
    </recommendedName>
</protein>
<gene>
    <name evidence="2" type="ORF">CIPAW_15G172400</name>
    <name evidence="3" type="ORF">I3842_15G159900</name>
</gene>
<dbReference type="Proteomes" id="UP000811246">
    <property type="component" value="Chromosome 15"/>
</dbReference>
<dbReference type="Pfam" id="PF00704">
    <property type="entry name" value="Glyco_hydro_18"/>
    <property type="match status" value="1"/>
</dbReference>
<evidence type="ECO:0000313" key="3">
    <source>
        <dbReference type="EMBL" id="KAG6676600.1"/>
    </source>
</evidence>
<dbReference type="EMBL" id="CM031823">
    <property type="protein sequence ID" value="KAG6628038.1"/>
    <property type="molecule type" value="Genomic_DNA"/>
</dbReference>
<evidence type="ECO:0000259" key="1">
    <source>
        <dbReference type="PROSITE" id="PS51910"/>
    </source>
</evidence>
<dbReference type="PANTHER" id="PTHR11177:SF383">
    <property type="entry name" value="GLYCOSYL HYDROLASE FAMILY PROTEIN WITH CHITINASE INSERTION DOMAIN-CONTAINING PROTEIN"/>
    <property type="match status" value="1"/>
</dbReference>
<dbReference type="InterPro" id="IPR050314">
    <property type="entry name" value="Glycosyl_Hydrlase_18"/>
</dbReference>
<accession>A0A8T1NEF9</accession>
<feature type="domain" description="GH18" evidence="1">
    <location>
        <begin position="8"/>
        <end position="397"/>
    </location>
</feature>
<dbReference type="InterPro" id="IPR011583">
    <property type="entry name" value="Chitinase_II/V-like_cat"/>
</dbReference>
<dbReference type="AlphaFoldDB" id="A0A8T1NEF9"/>
<keyword evidence="4" id="KW-1185">Reference proteome</keyword>
<evidence type="ECO:0000313" key="4">
    <source>
        <dbReference type="Proteomes" id="UP000811609"/>
    </source>
</evidence>
<reference evidence="3" key="2">
    <citation type="submission" date="2021-01" db="EMBL/GenBank/DDBJ databases">
        <authorList>
            <person name="Lovell J.T."/>
            <person name="Bentley N."/>
            <person name="Bhattarai G."/>
            <person name="Jenkins J.W."/>
            <person name="Sreedasyam A."/>
            <person name="Alarcon Y."/>
            <person name="Bock C."/>
            <person name="Boston L."/>
            <person name="Carlson J."/>
            <person name="Cervantes K."/>
            <person name="Clermont K."/>
            <person name="Krom N."/>
            <person name="Kubenka K."/>
            <person name="Mamidi S."/>
            <person name="Mattison C."/>
            <person name="Monteros M."/>
            <person name="Pisani C."/>
            <person name="Plott C."/>
            <person name="Rajasekar S."/>
            <person name="Rhein H.S."/>
            <person name="Rohla C."/>
            <person name="Song M."/>
            <person name="Hilaire R.S."/>
            <person name="Shu S."/>
            <person name="Wells L."/>
            <person name="Wang X."/>
            <person name="Webber J."/>
            <person name="Heerema R.J."/>
            <person name="Klein P."/>
            <person name="Conner P."/>
            <person name="Grauke L."/>
            <person name="Grimwood J."/>
            <person name="Schmutz J."/>
            <person name="Randall J.J."/>
        </authorList>
    </citation>
    <scope>NUCLEOTIDE SEQUENCE</scope>
    <source>
        <tissue evidence="3">Leaf</tissue>
    </source>
</reference>
<evidence type="ECO:0000313" key="2">
    <source>
        <dbReference type="EMBL" id="KAG6628038.1"/>
    </source>
</evidence>
<dbReference type="GO" id="GO:0005576">
    <property type="term" value="C:extracellular region"/>
    <property type="evidence" value="ECO:0007669"/>
    <property type="project" value="TreeGrafter"/>
</dbReference>
<dbReference type="EMBL" id="CM031823">
    <property type="protein sequence ID" value="KAG6628037.1"/>
    <property type="molecule type" value="Genomic_DNA"/>
</dbReference>
<reference evidence="2" key="1">
    <citation type="submission" date="2020-12" db="EMBL/GenBank/DDBJ databases">
        <title>WGS assembly of Carya illinoinensis cv. Pawnee.</title>
        <authorList>
            <person name="Platts A."/>
            <person name="Shu S."/>
            <person name="Wright S."/>
            <person name="Barry K."/>
            <person name="Edger P."/>
            <person name="Pires J.C."/>
            <person name="Schmutz J."/>
        </authorList>
    </citation>
    <scope>NUCLEOTIDE SEQUENCE</scope>
    <source>
        <tissue evidence="2">Leaf</tissue>
    </source>
</reference>
<comment type="caution">
    <text evidence="2">The sequence shown here is derived from an EMBL/GenBank/DDBJ whole genome shotgun (WGS) entry which is preliminary data.</text>
</comment>
<dbReference type="InterPro" id="IPR001223">
    <property type="entry name" value="Glyco_hydro18_cat"/>
</dbReference>
<dbReference type="Proteomes" id="UP000811609">
    <property type="component" value="Chromosome 15"/>
</dbReference>
<dbReference type="GO" id="GO:0006032">
    <property type="term" value="P:chitin catabolic process"/>
    <property type="evidence" value="ECO:0007669"/>
    <property type="project" value="TreeGrafter"/>
</dbReference>
<dbReference type="PANTHER" id="PTHR11177">
    <property type="entry name" value="CHITINASE"/>
    <property type="match status" value="1"/>
</dbReference>
<dbReference type="PROSITE" id="PS51910">
    <property type="entry name" value="GH18_2"/>
    <property type="match status" value="1"/>
</dbReference>